<proteinExistence type="predicted"/>
<gene>
    <name evidence="2" type="ORF">D9757_010920</name>
    <name evidence="1" type="ORF">D9757_014708</name>
</gene>
<dbReference type="InterPro" id="IPR032675">
    <property type="entry name" value="LRR_dom_sf"/>
</dbReference>
<evidence type="ECO:0000313" key="2">
    <source>
        <dbReference type="EMBL" id="KAF5365561.1"/>
    </source>
</evidence>
<organism evidence="1 3">
    <name type="scientific">Collybiopsis confluens</name>
    <dbReference type="NCBI Taxonomy" id="2823264"/>
    <lineage>
        <taxon>Eukaryota</taxon>
        <taxon>Fungi</taxon>
        <taxon>Dikarya</taxon>
        <taxon>Basidiomycota</taxon>
        <taxon>Agaricomycotina</taxon>
        <taxon>Agaricomycetes</taxon>
        <taxon>Agaricomycetidae</taxon>
        <taxon>Agaricales</taxon>
        <taxon>Marasmiineae</taxon>
        <taxon>Omphalotaceae</taxon>
        <taxon>Collybiopsis</taxon>
    </lineage>
</organism>
<reference evidence="1 3" key="1">
    <citation type="journal article" date="2020" name="ISME J.">
        <title>Uncovering the hidden diversity of litter-decomposition mechanisms in mushroom-forming fungi.</title>
        <authorList>
            <person name="Floudas D."/>
            <person name="Bentzer J."/>
            <person name="Ahren D."/>
            <person name="Johansson T."/>
            <person name="Persson P."/>
            <person name="Tunlid A."/>
        </authorList>
    </citation>
    <scope>NUCLEOTIDE SEQUENCE [LARGE SCALE GENOMIC DNA]</scope>
    <source>
        <strain evidence="1 3">CBS 406.79</strain>
    </source>
</reference>
<accession>A0A8H5CRD6</accession>
<protein>
    <recommendedName>
        <fullName evidence="4">F-box protein</fullName>
    </recommendedName>
</protein>
<sequence>MKECLEVRGKNTLMEVSLLHISDHATLNTAPLLELMFQSTERWTRAKISYIEPWEKKLSFIPAGTKFPLIESLDLDCYLSASSGVGDVDKLAVLRLIPHCPQLRHLTSSHLNSSYAWVGMKNLVSMDVGHITGPLTQLLSQCPRLERLKLGGWVAGQTTGQADHAQYQYHHTKLSHLSISGRRGLKMGWSTGLFLPALIHLVIKDMLYLDEPAGELVNLLVRSHCSLQSLSVDRNFGSLGTQAGMDKFWDILSSVSAPDVSIVIVDN</sequence>
<dbReference type="EMBL" id="JAACJN010000352">
    <property type="protein sequence ID" value="KAF5346440.1"/>
    <property type="molecule type" value="Genomic_DNA"/>
</dbReference>
<dbReference type="OrthoDB" id="3365698at2759"/>
<evidence type="ECO:0008006" key="4">
    <source>
        <dbReference type="Google" id="ProtNLM"/>
    </source>
</evidence>
<dbReference type="EMBL" id="JAACJN010000165">
    <property type="protein sequence ID" value="KAF5365561.1"/>
    <property type="molecule type" value="Genomic_DNA"/>
</dbReference>
<dbReference type="AlphaFoldDB" id="A0A8H5CRD6"/>
<keyword evidence="3" id="KW-1185">Reference proteome</keyword>
<evidence type="ECO:0000313" key="1">
    <source>
        <dbReference type="EMBL" id="KAF5346440.1"/>
    </source>
</evidence>
<name>A0A8H5CRD6_9AGAR</name>
<evidence type="ECO:0000313" key="3">
    <source>
        <dbReference type="Proteomes" id="UP000518752"/>
    </source>
</evidence>
<dbReference type="Gene3D" id="3.80.10.10">
    <property type="entry name" value="Ribonuclease Inhibitor"/>
    <property type="match status" value="1"/>
</dbReference>
<dbReference type="Proteomes" id="UP000518752">
    <property type="component" value="Unassembled WGS sequence"/>
</dbReference>
<dbReference type="SUPFAM" id="SSF52047">
    <property type="entry name" value="RNI-like"/>
    <property type="match status" value="1"/>
</dbReference>
<comment type="caution">
    <text evidence="1">The sequence shown here is derived from an EMBL/GenBank/DDBJ whole genome shotgun (WGS) entry which is preliminary data.</text>
</comment>